<dbReference type="InterPro" id="IPR047923">
    <property type="entry name" value="ArpA-like"/>
</dbReference>
<evidence type="ECO:0000256" key="1">
    <source>
        <dbReference type="ARBA" id="ARBA00023015"/>
    </source>
</evidence>
<dbReference type="InterPro" id="IPR036271">
    <property type="entry name" value="Tet_transcr_reg_TetR-rel_C_sf"/>
</dbReference>
<dbReference type="PRINTS" id="PR00455">
    <property type="entry name" value="HTHTETR"/>
</dbReference>
<accession>A0A2S5IZ42</accession>
<keyword evidence="7" id="KW-1185">Reference proteome</keyword>
<dbReference type="InterPro" id="IPR054126">
    <property type="entry name" value="CprB_TetR_C"/>
</dbReference>
<keyword evidence="3" id="KW-0804">Transcription</keyword>
<sequence>MSSAPLTPPPRQQERARSTRAAIIRAAAGVFEDHGYGNTSLAAVAAAAQVTKGALYFHFASKDALAVAVIEEQHAIASADGARVQALGRPALETMVLVCRGFTLQLIEHSVMRAGIRLTFEASAFGHDVRGPYLDWAVRFGELSRTAQQDGDLRPDLDADAFARVVVGSYTGVQMVSNILTGRADVIERLADLWTMLLPGVVGADRQERVPQLVALFRDGPSD</sequence>
<name>A0A2S5IZ42_9MICC</name>
<organism evidence="6 7">
    <name type="scientific">Arthrobacter pityocampae</name>
    <dbReference type="NCBI Taxonomy" id="547334"/>
    <lineage>
        <taxon>Bacteria</taxon>
        <taxon>Bacillati</taxon>
        <taxon>Actinomycetota</taxon>
        <taxon>Actinomycetes</taxon>
        <taxon>Micrococcales</taxon>
        <taxon>Micrococcaceae</taxon>
        <taxon>Arthrobacter</taxon>
    </lineage>
</organism>
<dbReference type="PANTHER" id="PTHR30055:SF234">
    <property type="entry name" value="HTH-TYPE TRANSCRIPTIONAL REGULATOR BETI"/>
    <property type="match status" value="1"/>
</dbReference>
<evidence type="ECO:0000259" key="5">
    <source>
        <dbReference type="PROSITE" id="PS50977"/>
    </source>
</evidence>
<dbReference type="Pfam" id="PF00440">
    <property type="entry name" value="TetR_N"/>
    <property type="match status" value="1"/>
</dbReference>
<dbReference type="PROSITE" id="PS50977">
    <property type="entry name" value="HTH_TETR_2"/>
    <property type="match status" value="1"/>
</dbReference>
<dbReference type="InterPro" id="IPR001647">
    <property type="entry name" value="HTH_TetR"/>
</dbReference>
<dbReference type="InterPro" id="IPR050109">
    <property type="entry name" value="HTH-type_TetR-like_transc_reg"/>
</dbReference>
<reference evidence="6 7" key="1">
    <citation type="journal article" date="2014" name="Int. J. Syst. Evol. Microbiol.">
        <title>Arthrobacter pityocampae sp. nov., isolated from Thaumetopoea pityocampa (Lep., Thaumetopoeidae).</title>
        <authorList>
            <person name="Ince I.A."/>
            <person name="Demirbag Z."/>
            <person name="Kati H."/>
        </authorList>
    </citation>
    <scope>NUCLEOTIDE SEQUENCE [LARGE SCALE GENOMIC DNA]</scope>
    <source>
        <strain evidence="6 7">Tp2</strain>
    </source>
</reference>
<evidence type="ECO:0000256" key="3">
    <source>
        <dbReference type="ARBA" id="ARBA00023163"/>
    </source>
</evidence>
<comment type="caution">
    <text evidence="6">The sequence shown here is derived from an EMBL/GenBank/DDBJ whole genome shotgun (WGS) entry which is preliminary data.</text>
</comment>
<keyword evidence="2 4" id="KW-0238">DNA-binding</keyword>
<dbReference type="NCBIfam" id="NF041196">
    <property type="entry name" value="ScbR_bind_reg"/>
    <property type="match status" value="1"/>
</dbReference>
<dbReference type="Proteomes" id="UP000239297">
    <property type="component" value="Unassembled WGS sequence"/>
</dbReference>
<dbReference type="InterPro" id="IPR009057">
    <property type="entry name" value="Homeodomain-like_sf"/>
</dbReference>
<dbReference type="SUPFAM" id="SSF46689">
    <property type="entry name" value="Homeodomain-like"/>
    <property type="match status" value="1"/>
</dbReference>
<evidence type="ECO:0000256" key="4">
    <source>
        <dbReference type="PROSITE-ProRule" id="PRU00335"/>
    </source>
</evidence>
<dbReference type="GO" id="GO:0000976">
    <property type="term" value="F:transcription cis-regulatory region binding"/>
    <property type="evidence" value="ECO:0007669"/>
    <property type="project" value="TreeGrafter"/>
</dbReference>
<protein>
    <submittedName>
        <fullName evidence="6">TetR family transcriptional regulator</fullName>
    </submittedName>
</protein>
<dbReference type="PROSITE" id="PS01081">
    <property type="entry name" value="HTH_TETR_1"/>
    <property type="match status" value="1"/>
</dbReference>
<dbReference type="PANTHER" id="PTHR30055">
    <property type="entry name" value="HTH-TYPE TRANSCRIPTIONAL REGULATOR RUTR"/>
    <property type="match status" value="1"/>
</dbReference>
<dbReference type="SUPFAM" id="SSF48498">
    <property type="entry name" value="Tetracyclin repressor-like, C-terminal domain"/>
    <property type="match status" value="1"/>
</dbReference>
<dbReference type="AlphaFoldDB" id="A0A2S5IZ42"/>
<dbReference type="InterPro" id="IPR023772">
    <property type="entry name" value="DNA-bd_HTH_TetR-type_CS"/>
</dbReference>
<feature type="DNA-binding region" description="H-T-H motif" evidence="4">
    <location>
        <begin position="40"/>
        <end position="59"/>
    </location>
</feature>
<dbReference type="GO" id="GO:0003700">
    <property type="term" value="F:DNA-binding transcription factor activity"/>
    <property type="evidence" value="ECO:0007669"/>
    <property type="project" value="TreeGrafter"/>
</dbReference>
<evidence type="ECO:0000313" key="6">
    <source>
        <dbReference type="EMBL" id="PPB49825.1"/>
    </source>
</evidence>
<evidence type="ECO:0000256" key="2">
    <source>
        <dbReference type="ARBA" id="ARBA00023125"/>
    </source>
</evidence>
<dbReference type="RefSeq" id="WP_104121312.1">
    <property type="nucleotide sequence ID" value="NZ_PRKW01000003.1"/>
</dbReference>
<proteinExistence type="predicted"/>
<dbReference type="Pfam" id="PF21935">
    <property type="entry name" value="TetR_C_45"/>
    <property type="match status" value="1"/>
</dbReference>
<dbReference type="OrthoDB" id="3237195at2"/>
<feature type="domain" description="HTH tetR-type" evidence="5">
    <location>
        <begin position="17"/>
        <end position="77"/>
    </location>
</feature>
<dbReference type="EMBL" id="PRKW01000003">
    <property type="protein sequence ID" value="PPB49825.1"/>
    <property type="molecule type" value="Genomic_DNA"/>
</dbReference>
<keyword evidence="1" id="KW-0805">Transcription regulation</keyword>
<evidence type="ECO:0000313" key="7">
    <source>
        <dbReference type="Proteomes" id="UP000239297"/>
    </source>
</evidence>
<gene>
    <name evidence="6" type="ORF">C4K88_08640</name>
</gene>
<dbReference type="Gene3D" id="1.10.357.10">
    <property type="entry name" value="Tetracycline Repressor, domain 2"/>
    <property type="match status" value="1"/>
</dbReference>